<dbReference type="GO" id="GO:0016491">
    <property type="term" value="F:oxidoreductase activity"/>
    <property type="evidence" value="ECO:0007669"/>
    <property type="project" value="UniProtKB-KW"/>
</dbReference>
<dbReference type="InterPro" id="IPR006115">
    <property type="entry name" value="6PGDH_NADP-bd"/>
</dbReference>
<dbReference type="Proteomes" id="UP000461730">
    <property type="component" value="Unassembled WGS sequence"/>
</dbReference>
<accession>A0A7K1U5H4</accession>
<dbReference type="InterPro" id="IPR015815">
    <property type="entry name" value="HIBADH-related"/>
</dbReference>
<keyword evidence="1" id="KW-0560">Oxidoreductase</keyword>
<evidence type="ECO:0000259" key="3">
    <source>
        <dbReference type="Pfam" id="PF03446"/>
    </source>
</evidence>
<evidence type="ECO:0000256" key="1">
    <source>
        <dbReference type="ARBA" id="ARBA00023002"/>
    </source>
</evidence>
<dbReference type="PANTHER" id="PTHR43580">
    <property type="entry name" value="OXIDOREDUCTASE GLYR1-RELATED"/>
    <property type="match status" value="1"/>
</dbReference>
<protein>
    <submittedName>
        <fullName evidence="4">NAD(P)-dependent oxidoreductase</fullName>
    </submittedName>
</protein>
<evidence type="ECO:0000313" key="5">
    <source>
        <dbReference type="Proteomes" id="UP000461730"/>
    </source>
</evidence>
<dbReference type="SUPFAM" id="SSF48179">
    <property type="entry name" value="6-phosphogluconate dehydrogenase C-terminal domain-like"/>
    <property type="match status" value="1"/>
</dbReference>
<dbReference type="PANTHER" id="PTHR43580:SF2">
    <property type="entry name" value="CYTOKINE-LIKE NUCLEAR FACTOR N-PAC"/>
    <property type="match status" value="1"/>
</dbReference>
<dbReference type="RefSeq" id="WP_157307056.1">
    <property type="nucleotide sequence ID" value="NZ_WRXN01000006.1"/>
</dbReference>
<reference evidence="4 5" key="1">
    <citation type="submission" date="2019-12" db="EMBL/GenBank/DDBJ databases">
        <title>Chitinophaga sp. strain ysch24 (GDMCC 1.1355), whole genome shotgun sequence.</title>
        <authorList>
            <person name="Zhang X."/>
        </authorList>
    </citation>
    <scope>NUCLEOTIDE SEQUENCE [LARGE SCALE GENOMIC DNA]</scope>
    <source>
        <strain evidence="5">ysch24</strain>
    </source>
</reference>
<dbReference type="EMBL" id="WRXN01000006">
    <property type="protein sequence ID" value="MVT09611.1"/>
    <property type="molecule type" value="Genomic_DNA"/>
</dbReference>
<evidence type="ECO:0000313" key="4">
    <source>
        <dbReference type="EMBL" id="MVT09611.1"/>
    </source>
</evidence>
<dbReference type="GO" id="GO:0050661">
    <property type="term" value="F:NADP binding"/>
    <property type="evidence" value="ECO:0007669"/>
    <property type="project" value="InterPro"/>
</dbReference>
<dbReference type="Gene3D" id="3.40.50.720">
    <property type="entry name" value="NAD(P)-binding Rossmann-like Domain"/>
    <property type="match status" value="1"/>
</dbReference>
<gene>
    <name evidence="4" type="ORF">GO493_15185</name>
</gene>
<dbReference type="PIRSF" id="PIRSF000103">
    <property type="entry name" value="HIBADH"/>
    <property type="match status" value="1"/>
</dbReference>
<dbReference type="InterPro" id="IPR051265">
    <property type="entry name" value="HIBADH-related_NP60_sf"/>
</dbReference>
<proteinExistence type="predicted"/>
<dbReference type="InterPro" id="IPR036291">
    <property type="entry name" value="NAD(P)-bd_dom_sf"/>
</dbReference>
<dbReference type="AlphaFoldDB" id="A0A7K1U5H4"/>
<dbReference type="InterPro" id="IPR008927">
    <property type="entry name" value="6-PGluconate_DH-like_C_sf"/>
</dbReference>
<dbReference type="SUPFAM" id="SSF51735">
    <property type="entry name" value="NAD(P)-binding Rossmann-fold domains"/>
    <property type="match status" value="1"/>
</dbReference>
<feature type="domain" description="6-phosphogluconate dehydrogenase NADP-binding" evidence="3">
    <location>
        <begin position="2"/>
        <end position="154"/>
    </location>
</feature>
<name>A0A7K1U5H4_9BACT</name>
<comment type="caution">
    <text evidence="4">The sequence shown here is derived from an EMBL/GenBank/DDBJ whole genome shotgun (WGS) entry which is preliminary data.</text>
</comment>
<evidence type="ECO:0000256" key="2">
    <source>
        <dbReference type="PIRSR" id="PIRSR000103-1"/>
    </source>
</evidence>
<dbReference type="Gene3D" id="1.10.1040.10">
    <property type="entry name" value="N-(1-d-carboxylethyl)-l-norvaline Dehydrogenase, domain 2"/>
    <property type="match status" value="1"/>
</dbReference>
<feature type="active site" evidence="2">
    <location>
        <position position="167"/>
    </location>
</feature>
<dbReference type="InterPro" id="IPR013328">
    <property type="entry name" value="6PGD_dom2"/>
</dbReference>
<keyword evidence="5" id="KW-1185">Reference proteome</keyword>
<sequence length="284" mass="30125">MVAFLGMGLLGANFVRAMIKKGMQVQVWNRTPAKATALEAEGAKAFADVADAVSGADYVHITLKDDASVNEVLEKAAKGLKPGAVIIDHTTTSAEGAIERTRQWKERGFTYLHAPVFMGPVNALESTGYMLVSGNQDVVGRLEPVLSKLTGRVLNFGPEEGRAAGMKLVGNLFLVAFTAGIADTLSLAKAMHIPLGDVATLFDAWNPGALLPARLQRVAGGKYDNPSWELNMARKDTQLFLDTAANAGAALAVIPAIAAEMDKWIARGHGGDDWTVIGKDSIPQ</sequence>
<organism evidence="4 5">
    <name type="scientific">Chitinophaga tropicalis</name>
    <dbReference type="NCBI Taxonomy" id="2683588"/>
    <lineage>
        <taxon>Bacteria</taxon>
        <taxon>Pseudomonadati</taxon>
        <taxon>Bacteroidota</taxon>
        <taxon>Chitinophagia</taxon>
        <taxon>Chitinophagales</taxon>
        <taxon>Chitinophagaceae</taxon>
        <taxon>Chitinophaga</taxon>
    </lineage>
</organism>
<dbReference type="Pfam" id="PF03446">
    <property type="entry name" value="NAD_binding_2"/>
    <property type="match status" value="1"/>
</dbReference>